<sequence length="90" mass="10519">MSLDRQDSQATVQTLVITGNYQEYLQWRQKHRNISNCKYVEGLEDIQGLNGFFLELVLYGTYQLNPVYGSYQMQRLIAESQSPFKSYIKA</sequence>
<proteinExistence type="predicted"/>
<protein>
    <submittedName>
        <fullName evidence="1">Uncharacterized protein</fullName>
    </submittedName>
</protein>
<dbReference type="AlphaFoldDB" id="A0AAW9PYU5"/>
<reference evidence="1" key="1">
    <citation type="submission" date="2024-01" db="EMBL/GenBank/DDBJ databases">
        <title>Bank of Algae and Cyanobacteria of the Azores (BACA) strain genomes.</title>
        <authorList>
            <person name="Luz R."/>
            <person name="Cordeiro R."/>
            <person name="Fonseca A."/>
            <person name="Goncalves V."/>
        </authorList>
    </citation>
    <scope>NUCLEOTIDE SEQUENCE</scope>
    <source>
        <strain evidence="1">BACA0141</strain>
    </source>
</reference>
<comment type="caution">
    <text evidence="1">The sequence shown here is derived from an EMBL/GenBank/DDBJ whole genome shotgun (WGS) entry which is preliminary data.</text>
</comment>
<dbReference type="Proteomes" id="UP001333818">
    <property type="component" value="Unassembled WGS sequence"/>
</dbReference>
<gene>
    <name evidence="1" type="ORF">V2H45_23045</name>
</gene>
<dbReference type="RefSeq" id="WP_330486058.1">
    <property type="nucleotide sequence ID" value="NZ_JAZBJZ010000150.1"/>
</dbReference>
<organism evidence="1 2">
    <name type="scientific">Tumidithrix elongata BACA0141</name>
    <dbReference type="NCBI Taxonomy" id="2716417"/>
    <lineage>
        <taxon>Bacteria</taxon>
        <taxon>Bacillati</taxon>
        <taxon>Cyanobacteriota</taxon>
        <taxon>Cyanophyceae</taxon>
        <taxon>Pseudanabaenales</taxon>
        <taxon>Pseudanabaenaceae</taxon>
        <taxon>Tumidithrix</taxon>
        <taxon>Tumidithrix elongata</taxon>
    </lineage>
</organism>
<evidence type="ECO:0000313" key="2">
    <source>
        <dbReference type="Proteomes" id="UP001333818"/>
    </source>
</evidence>
<keyword evidence="2" id="KW-1185">Reference proteome</keyword>
<evidence type="ECO:0000313" key="1">
    <source>
        <dbReference type="EMBL" id="MEE3719622.1"/>
    </source>
</evidence>
<name>A0AAW9PYU5_9CYAN</name>
<dbReference type="EMBL" id="JAZBJZ010000150">
    <property type="protein sequence ID" value="MEE3719622.1"/>
    <property type="molecule type" value="Genomic_DNA"/>
</dbReference>
<accession>A0AAW9PYU5</accession>